<dbReference type="Proteomes" id="UP000198297">
    <property type="component" value="Unassembled WGS sequence"/>
</dbReference>
<reference evidence="1 2" key="1">
    <citation type="submission" date="2017-06" db="EMBL/GenBank/DDBJ databases">
        <authorList>
            <person name="Kim H.J."/>
            <person name="Triplett B.A."/>
        </authorList>
    </citation>
    <scope>NUCLEOTIDE SEQUENCE [LARGE SCALE GENOMIC DNA]</scope>
    <source>
        <strain evidence="1 2">DSM 19316</strain>
    </source>
</reference>
<dbReference type="RefSeq" id="WP_089309212.1">
    <property type="nucleotide sequence ID" value="NZ_FZNK01000016.1"/>
</dbReference>
<sequence length="73" mass="8161">MWRDIERHGTQTEKNLIKAIATVADNGPVDLRAHRDTFVDLFADGLLDIRGKVMLVDLLAKIPPTVDIGLRPQ</sequence>
<evidence type="ECO:0000313" key="2">
    <source>
        <dbReference type="Proteomes" id="UP000198297"/>
    </source>
</evidence>
<dbReference type="AlphaFoldDB" id="A0A238YP40"/>
<protein>
    <submittedName>
        <fullName evidence="1">Uncharacterized protein</fullName>
    </submittedName>
</protein>
<accession>A0A238YP40</accession>
<gene>
    <name evidence="1" type="ORF">SAMN06266787_1163</name>
</gene>
<proteinExistence type="predicted"/>
<organism evidence="1 2">
    <name type="scientific">Halorubrum ezzemoulense</name>
    <name type="common">Halorubrum chaoviator</name>
    <dbReference type="NCBI Taxonomy" id="337243"/>
    <lineage>
        <taxon>Archaea</taxon>
        <taxon>Methanobacteriati</taxon>
        <taxon>Methanobacteriota</taxon>
        <taxon>Stenosarchaea group</taxon>
        <taxon>Halobacteria</taxon>
        <taxon>Halobacteriales</taxon>
        <taxon>Haloferacaceae</taxon>
        <taxon>Halorubrum</taxon>
    </lineage>
</organism>
<dbReference type="EMBL" id="FZNK01000016">
    <property type="protein sequence ID" value="SNR72772.1"/>
    <property type="molecule type" value="Genomic_DNA"/>
</dbReference>
<name>A0A238YP40_HALEZ</name>
<evidence type="ECO:0000313" key="1">
    <source>
        <dbReference type="EMBL" id="SNR72772.1"/>
    </source>
</evidence>